<feature type="region of interest" description="Disordered" evidence="5">
    <location>
        <begin position="159"/>
        <end position="197"/>
    </location>
</feature>
<dbReference type="InterPro" id="IPR011051">
    <property type="entry name" value="RmlC_Cupin_sf"/>
</dbReference>
<dbReference type="PANTHER" id="PTHR21221">
    <property type="entry name" value="UREIDOGLYCOLATE HYDROLASE"/>
    <property type="match status" value="1"/>
</dbReference>
<dbReference type="GO" id="GO:0000256">
    <property type="term" value="P:allantoin catabolic process"/>
    <property type="evidence" value="ECO:0007669"/>
    <property type="project" value="InterPro"/>
</dbReference>
<organism evidence="6 7">
    <name type="scientific">Microdochium bolleyi</name>
    <dbReference type="NCBI Taxonomy" id="196109"/>
    <lineage>
        <taxon>Eukaryota</taxon>
        <taxon>Fungi</taxon>
        <taxon>Dikarya</taxon>
        <taxon>Ascomycota</taxon>
        <taxon>Pezizomycotina</taxon>
        <taxon>Sordariomycetes</taxon>
        <taxon>Xylariomycetidae</taxon>
        <taxon>Xylariales</taxon>
        <taxon>Microdochiaceae</taxon>
        <taxon>Microdochium</taxon>
    </lineage>
</organism>
<feature type="compositionally biased region" description="Basic and acidic residues" evidence="5">
    <location>
        <begin position="81"/>
        <end position="94"/>
    </location>
</feature>
<evidence type="ECO:0000256" key="2">
    <source>
        <dbReference type="ARBA" id="ARBA00022631"/>
    </source>
</evidence>
<dbReference type="GO" id="GO:0050385">
    <property type="term" value="F:ureidoglycolate lyase activity"/>
    <property type="evidence" value="ECO:0007669"/>
    <property type="project" value="UniProtKB-EC"/>
</dbReference>
<protein>
    <submittedName>
        <fullName evidence="6">Ureidoglycolate hydrolase</fullName>
    </submittedName>
</protein>
<dbReference type="Gene3D" id="2.60.120.480">
    <property type="entry name" value="Ureidoglycolate hydrolase"/>
    <property type="match status" value="1"/>
</dbReference>
<dbReference type="GO" id="GO:0004848">
    <property type="term" value="F:ureidoglycolate hydrolase activity"/>
    <property type="evidence" value="ECO:0007669"/>
    <property type="project" value="InterPro"/>
</dbReference>
<dbReference type="CDD" id="cd20298">
    <property type="entry name" value="cupin_UAH"/>
    <property type="match status" value="1"/>
</dbReference>
<keyword evidence="2" id="KW-0659">Purine metabolism</keyword>
<sequence length="295" mass="31161">MIIQSIPIPESRIIPVSPLTRAAFAPFGTAIANPRPECRPQNTSPASIGTGALPYGAVSANQGSAIQYRALASMQNLYGDNDQHNDGSKRREAATADPAATPRMTMFVCAARDLGASSTFQVNVLERHPFTSQTFIPLTADAEKRYLVIVAPTLPVPAAANADKSSLPPTPPREEEEEEEGQAASTTTTGDREKFRLPGPGLPDLGRIAAFVATGEQAVTYGAGTWHAPMVALGPAGSTIDFVVVQFANDVPVMDCQEVELTGYDGDRMGSTTGKESRKIVVQVPRIKTGAAAKL</sequence>
<dbReference type="PANTHER" id="PTHR21221:SF1">
    <property type="entry name" value="UREIDOGLYCOLATE LYASE"/>
    <property type="match status" value="1"/>
</dbReference>
<reference evidence="7" key="1">
    <citation type="submission" date="2016-02" db="EMBL/GenBank/DDBJ databases">
        <title>Draft genome sequence of Microdochium bolleyi, a fungal endophyte of beachgrass.</title>
        <authorList>
            <consortium name="DOE Joint Genome Institute"/>
            <person name="David A.S."/>
            <person name="May G."/>
            <person name="Haridas S."/>
            <person name="Lim J."/>
            <person name="Wang M."/>
            <person name="Labutti K."/>
            <person name="Lipzen A."/>
            <person name="Barry K."/>
            <person name="Grigoriev I.V."/>
        </authorList>
    </citation>
    <scope>NUCLEOTIDE SEQUENCE [LARGE SCALE GENOMIC DNA]</scope>
    <source>
        <strain evidence="7">J235TASD1</strain>
    </source>
</reference>
<comment type="subunit">
    <text evidence="1">Homodimer.</text>
</comment>
<proteinExistence type="predicted"/>
<evidence type="ECO:0000256" key="5">
    <source>
        <dbReference type="SAM" id="MobiDB-lite"/>
    </source>
</evidence>
<dbReference type="InterPro" id="IPR007247">
    <property type="entry name" value="Ureidogly_lyase"/>
</dbReference>
<evidence type="ECO:0000313" key="7">
    <source>
        <dbReference type="Proteomes" id="UP000070501"/>
    </source>
</evidence>
<dbReference type="InterPro" id="IPR024060">
    <property type="entry name" value="Ureidoglycolate_lyase_dom_sf"/>
</dbReference>
<evidence type="ECO:0000313" key="6">
    <source>
        <dbReference type="EMBL" id="KXJ90777.1"/>
    </source>
</evidence>
<accession>A0A136J0P6</accession>
<dbReference type="Proteomes" id="UP000070501">
    <property type="component" value="Unassembled WGS sequence"/>
</dbReference>
<dbReference type="InterPro" id="IPR047233">
    <property type="entry name" value="UAH_cupin"/>
</dbReference>
<keyword evidence="6" id="KW-0378">Hydrolase</keyword>
<dbReference type="OrthoDB" id="10266039at2759"/>
<dbReference type="FunCoup" id="A0A136J0P6">
    <property type="interactions" value="64"/>
</dbReference>
<dbReference type="EMBL" id="KQ964251">
    <property type="protein sequence ID" value="KXJ90777.1"/>
    <property type="molecule type" value="Genomic_DNA"/>
</dbReference>
<dbReference type="AlphaFoldDB" id="A0A136J0P6"/>
<dbReference type="InParanoid" id="A0A136J0P6"/>
<name>A0A136J0P6_9PEZI</name>
<keyword evidence="7" id="KW-1185">Reference proteome</keyword>
<gene>
    <name evidence="6" type="ORF">Micbo1qcDRAFT_163401</name>
</gene>
<evidence type="ECO:0000256" key="3">
    <source>
        <dbReference type="ARBA" id="ARBA00023239"/>
    </source>
</evidence>
<evidence type="ECO:0000256" key="4">
    <source>
        <dbReference type="ARBA" id="ARBA00047684"/>
    </source>
</evidence>
<dbReference type="GO" id="GO:0006144">
    <property type="term" value="P:purine nucleobase metabolic process"/>
    <property type="evidence" value="ECO:0007669"/>
    <property type="project" value="UniProtKB-KW"/>
</dbReference>
<dbReference type="Pfam" id="PF04115">
    <property type="entry name" value="Ureidogly_lyase"/>
    <property type="match status" value="1"/>
</dbReference>
<dbReference type="STRING" id="196109.A0A136J0P6"/>
<comment type="catalytic activity">
    <reaction evidence="4">
        <text>(S)-ureidoglycolate = urea + glyoxylate</text>
        <dbReference type="Rhea" id="RHEA:11304"/>
        <dbReference type="ChEBI" id="CHEBI:16199"/>
        <dbReference type="ChEBI" id="CHEBI:36655"/>
        <dbReference type="ChEBI" id="CHEBI:57296"/>
        <dbReference type="EC" id="4.3.2.3"/>
    </reaction>
</comment>
<feature type="region of interest" description="Disordered" evidence="5">
    <location>
        <begin position="79"/>
        <end position="98"/>
    </location>
</feature>
<dbReference type="SUPFAM" id="SSF51182">
    <property type="entry name" value="RmlC-like cupins"/>
    <property type="match status" value="1"/>
</dbReference>
<keyword evidence="3" id="KW-0456">Lyase</keyword>
<evidence type="ECO:0000256" key="1">
    <source>
        <dbReference type="ARBA" id="ARBA00011738"/>
    </source>
</evidence>